<organism evidence="2 3">
    <name type="scientific">Kingdonia uniflora</name>
    <dbReference type="NCBI Taxonomy" id="39325"/>
    <lineage>
        <taxon>Eukaryota</taxon>
        <taxon>Viridiplantae</taxon>
        <taxon>Streptophyta</taxon>
        <taxon>Embryophyta</taxon>
        <taxon>Tracheophyta</taxon>
        <taxon>Spermatophyta</taxon>
        <taxon>Magnoliopsida</taxon>
        <taxon>Ranunculales</taxon>
        <taxon>Circaeasteraceae</taxon>
        <taxon>Kingdonia</taxon>
    </lineage>
</organism>
<dbReference type="OrthoDB" id="1060944at2759"/>
<dbReference type="InterPro" id="IPR032675">
    <property type="entry name" value="LRR_dom_sf"/>
</dbReference>
<protein>
    <recommendedName>
        <fullName evidence="4">Leucine-rich repeat-containing N-terminal plant-type domain-containing protein</fullName>
    </recommendedName>
</protein>
<dbReference type="Proteomes" id="UP000541444">
    <property type="component" value="Unassembled WGS sequence"/>
</dbReference>
<keyword evidence="1" id="KW-1133">Transmembrane helix</keyword>
<proteinExistence type="predicted"/>
<comment type="caution">
    <text evidence="2">The sequence shown here is derived from an EMBL/GenBank/DDBJ whole genome shotgun (WGS) entry which is preliminary data.</text>
</comment>
<dbReference type="EMBL" id="JACGCM010002218">
    <property type="protein sequence ID" value="KAF6143142.1"/>
    <property type="molecule type" value="Genomic_DNA"/>
</dbReference>
<name>A0A7J7LKR5_9MAGN</name>
<reference evidence="2 3" key="1">
    <citation type="journal article" date="2020" name="IScience">
        <title>Genome Sequencing of the Endangered Kingdonia uniflora (Circaeasteraceae, Ranunculales) Reveals Potential Mechanisms of Evolutionary Specialization.</title>
        <authorList>
            <person name="Sun Y."/>
            <person name="Deng T."/>
            <person name="Zhang A."/>
            <person name="Moore M.J."/>
            <person name="Landis J.B."/>
            <person name="Lin N."/>
            <person name="Zhang H."/>
            <person name="Zhang X."/>
            <person name="Huang J."/>
            <person name="Zhang X."/>
            <person name="Sun H."/>
            <person name="Wang H."/>
        </authorList>
    </citation>
    <scope>NUCLEOTIDE SEQUENCE [LARGE SCALE GENOMIC DNA]</scope>
    <source>
        <strain evidence="2">TB1705</strain>
        <tissue evidence="2">Leaf</tissue>
    </source>
</reference>
<dbReference type="PANTHER" id="PTHR45631">
    <property type="entry name" value="OS07G0107800 PROTEIN-RELATED"/>
    <property type="match status" value="1"/>
</dbReference>
<dbReference type="PANTHER" id="PTHR45631:SF181">
    <property type="entry name" value="RECEPTOR-LIKE PROTEIN 4"/>
    <property type="match status" value="1"/>
</dbReference>
<dbReference type="Gene3D" id="3.80.10.10">
    <property type="entry name" value="Ribonuclease Inhibitor"/>
    <property type="match status" value="1"/>
</dbReference>
<keyword evidence="3" id="KW-1185">Reference proteome</keyword>
<dbReference type="AlphaFoldDB" id="A0A7J7LKR5"/>
<feature type="transmembrane region" description="Helical" evidence="1">
    <location>
        <begin position="6"/>
        <end position="23"/>
    </location>
</feature>
<accession>A0A7J7LKR5</accession>
<evidence type="ECO:0000313" key="3">
    <source>
        <dbReference type="Proteomes" id="UP000541444"/>
    </source>
</evidence>
<sequence>MHCFCGIYEVFLILISTTLYFTVRALQALKDALGLPYRFGWNGDPCVPQQHPWSGVDCQFDRKSGTWVIDGLGLDNQGLGGFMPNDISKLRHLQRMYVSI</sequence>
<evidence type="ECO:0000313" key="2">
    <source>
        <dbReference type="EMBL" id="KAF6143142.1"/>
    </source>
</evidence>
<keyword evidence="1" id="KW-0812">Transmembrane</keyword>
<evidence type="ECO:0008006" key="4">
    <source>
        <dbReference type="Google" id="ProtNLM"/>
    </source>
</evidence>
<keyword evidence="1" id="KW-0472">Membrane</keyword>
<gene>
    <name evidence="2" type="ORF">GIB67_000365</name>
</gene>
<evidence type="ECO:0000256" key="1">
    <source>
        <dbReference type="SAM" id="Phobius"/>
    </source>
</evidence>